<evidence type="ECO:0000313" key="5">
    <source>
        <dbReference type="Proteomes" id="UP000630142"/>
    </source>
</evidence>
<keyword evidence="2" id="KW-0732">Signal</keyword>
<dbReference type="SMART" id="SM00287">
    <property type="entry name" value="SH3b"/>
    <property type="match status" value="1"/>
</dbReference>
<evidence type="ECO:0000256" key="2">
    <source>
        <dbReference type="SAM" id="SignalP"/>
    </source>
</evidence>
<feature type="region of interest" description="Disordered" evidence="1">
    <location>
        <begin position="183"/>
        <end position="239"/>
    </location>
</feature>
<proteinExistence type="predicted"/>
<dbReference type="AlphaFoldDB" id="A0A8J3GKX0"/>
<reference evidence="4" key="2">
    <citation type="submission" date="2020-09" db="EMBL/GenBank/DDBJ databases">
        <authorList>
            <person name="Sun Q."/>
            <person name="Kim S."/>
        </authorList>
    </citation>
    <scope>NUCLEOTIDE SEQUENCE</scope>
    <source>
        <strain evidence="4">KCTC 42249</strain>
    </source>
</reference>
<dbReference type="InterPro" id="IPR003646">
    <property type="entry name" value="SH3-like_bac-type"/>
</dbReference>
<evidence type="ECO:0000313" key="4">
    <source>
        <dbReference type="EMBL" id="GHD15269.1"/>
    </source>
</evidence>
<dbReference type="Proteomes" id="UP000630142">
    <property type="component" value="Unassembled WGS sequence"/>
</dbReference>
<dbReference type="Gene3D" id="2.30.30.40">
    <property type="entry name" value="SH3 Domains"/>
    <property type="match status" value="1"/>
</dbReference>
<feature type="domain" description="SH3b" evidence="3">
    <location>
        <begin position="20"/>
        <end position="87"/>
    </location>
</feature>
<accession>A0A8J3GKX0</accession>
<dbReference type="RefSeq" id="WP_189503758.1">
    <property type="nucleotide sequence ID" value="NZ_BMZQ01000002.1"/>
</dbReference>
<comment type="caution">
    <text evidence="4">The sequence shown here is derived from an EMBL/GenBank/DDBJ whole genome shotgun (WGS) entry which is preliminary data.</text>
</comment>
<feature type="signal peptide" evidence="2">
    <location>
        <begin position="1"/>
        <end position="23"/>
    </location>
</feature>
<protein>
    <recommendedName>
        <fullName evidence="3">SH3b domain-containing protein</fullName>
    </recommendedName>
</protein>
<dbReference type="Pfam" id="PF08239">
    <property type="entry name" value="SH3_3"/>
    <property type="match status" value="1"/>
</dbReference>
<keyword evidence="5" id="KW-1185">Reference proteome</keyword>
<dbReference type="EMBL" id="BMZQ01000002">
    <property type="protein sequence ID" value="GHD15269.1"/>
    <property type="molecule type" value="Genomic_DNA"/>
</dbReference>
<evidence type="ECO:0000256" key="1">
    <source>
        <dbReference type="SAM" id="MobiDB-lite"/>
    </source>
</evidence>
<feature type="chain" id="PRO_5035232021" description="SH3b domain-containing protein" evidence="2">
    <location>
        <begin position="24"/>
        <end position="239"/>
    </location>
</feature>
<reference evidence="4" key="1">
    <citation type="journal article" date="2014" name="Int. J. Syst. Evol. Microbiol.">
        <title>Complete genome sequence of Corynebacterium casei LMG S-19264T (=DSM 44701T), isolated from a smear-ripened cheese.</title>
        <authorList>
            <consortium name="US DOE Joint Genome Institute (JGI-PGF)"/>
            <person name="Walter F."/>
            <person name="Albersmeier A."/>
            <person name="Kalinowski J."/>
            <person name="Ruckert C."/>
        </authorList>
    </citation>
    <scope>NUCLEOTIDE SEQUENCE</scope>
    <source>
        <strain evidence="4">KCTC 42249</strain>
    </source>
</reference>
<gene>
    <name evidence="4" type="ORF">GCM10016234_21880</name>
</gene>
<organism evidence="4 5">
    <name type="scientific">Tianweitania populi</name>
    <dbReference type="NCBI Taxonomy" id="1607949"/>
    <lineage>
        <taxon>Bacteria</taxon>
        <taxon>Pseudomonadati</taxon>
        <taxon>Pseudomonadota</taxon>
        <taxon>Alphaproteobacteria</taxon>
        <taxon>Hyphomicrobiales</taxon>
        <taxon>Phyllobacteriaceae</taxon>
        <taxon>Tianweitania</taxon>
    </lineage>
</organism>
<sequence length="239" mass="28044">MNKKILGAAALVVAAGLPGIASAASTAIATTNVNLRAGPSTEYPAVNIVQAGYSVRVYGCLSNRSWCDVSYGPQRGWMSSNYLAYVQNGRRYTGERVVGYIGAPTIGFSVGSYWDDHYRGRSFYRDRDRWDRRGGWDRPRPPRDDWRDRRDRREDWEDRRERRGDWEDRRDDRDRRAGWDERRDRGEDRGRDERRDDRGPGPDRRPEPRDERVDRGEDRRPDGGGERVIRRYEQDRFKQ</sequence>
<dbReference type="PROSITE" id="PS51781">
    <property type="entry name" value="SH3B"/>
    <property type="match status" value="1"/>
</dbReference>
<name>A0A8J3GKX0_9HYPH</name>
<evidence type="ECO:0000259" key="3">
    <source>
        <dbReference type="PROSITE" id="PS51781"/>
    </source>
</evidence>